<dbReference type="PANTHER" id="PTHR31170:SF25">
    <property type="entry name" value="BNAA09G04570D PROTEIN"/>
    <property type="match status" value="1"/>
</dbReference>
<feature type="compositionally biased region" description="Polar residues" evidence="1">
    <location>
        <begin position="72"/>
        <end position="98"/>
    </location>
</feature>
<keyword evidence="2" id="KW-1133">Transmembrane helix</keyword>
<evidence type="ECO:0000313" key="4">
    <source>
        <dbReference type="Proteomes" id="UP000077202"/>
    </source>
</evidence>
<dbReference type="AlphaFoldDB" id="A0A176VKN4"/>
<comment type="caution">
    <text evidence="3">The sequence shown here is derived from an EMBL/GenBank/DDBJ whole genome shotgun (WGS) entry which is preliminary data.</text>
</comment>
<feature type="region of interest" description="Disordered" evidence="1">
    <location>
        <begin position="18"/>
        <end position="50"/>
    </location>
</feature>
<reference evidence="3" key="1">
    <citation type="submission" date="2016-03" db="EMBL/GenBank/DDBJ databases">
        <title>Mechanisms controlling the formation of the plant cell surface in tip-growing cells are functionally conserved among land plants.</title>
        <authorList>
            <person name="Honkanen S."/>
            <person name="Jones V.A."/>
            <person name="Morieri G."/>
            <person name="Champion C."/>
            <person name="Hetherington A.J."/>
            <person name="Kelly S."/>
            <person name="Saint-Marcoux D."/>
            <person name="Proust H."/>
            <person name="Prescott H."/>
            <person name="Dolan L."/>
        </authorList>
    </citation>
    <scope>NUCLEOTIDE SEQUENCE [LARGE SCALE GENOMIC DNA]</scope>
    <source>
        <tissue evidence="3">Whole gametophyte</tissue>
    </source>
</reference>
<organism evidence="3 4">
    <name type="scientific">Marchantia polymorpha subsp. ruderalis</name>
    <dbReference type="NCBI Taxonomy" id="1480154"/>
    <lineage>
        <taxon>Eukaryota</taxon>
        <taxon>Viridiplantae</taxon>
        <taxon>Streptophyta</taxon>
        <taxon>Embryophyta</taxon>
        <taxon>Marchantiophyta</taxon>
        <taxon>Marchantiopsida</taxon>
        <taxon>Marchantiidae</taxon>
        <taxon>Marchantiales</taxon>
        <taxon>Marchantiaceae</taxon>
        <taxon>Marchantia</taxon>
    </lineage>
</organism>
<feature type="transmembrane region" description="Helical" evidence="2">
    <location>
        <begin position="585"/>
        <end position="606"/>
    </location>
</feature>
<dbReference type="EMBL" id="LVLJ01003431">
    <property type="protein sequence ID" value="OAE21460.1"/>
    <property type="molecule type" value="Genomic_DNA"/>
</dbReference>
<feature type="region of interest" description="Disordered" evidence="1">
    <location>
        <begin position="72"/>
        <end position="105"/>
    </location>
</feature>
<protein>
    <submittedName>
        <fullName evidence="3">Uncharacterized protein</fullName>
    </submittedName>
</protein>
<dbReference type="InterPro" id="IPR004158">
    <property type="entry name" value="DUF247_pln"/>
</dbReference>
<dbReference type="Proteomes" id="UP000077202">
    <property type="component" value="Unassembled WGS sequence"/>
</dbReference>
<sequence length="620" mass="69981">MHDLLTLQYRRTLVKSKLKYNGAASKQSHPKGNPEDMDMNDKDKSGGVGQTKAITFGGLCGIREPHFATLTPFSTSSWPNPRSPTPSEVYTSQLTSPRADSEAFRKLGESSSSSGYMMASRKQKMEHVLHLERIDLMDELMAKMKRARSTANPTIFRPSTRSNHSEQYSPTYISLGLYNKDIQVKESTTIDRYKLEIKLEMAVVFQETVKKSWTEICQLVVESPEDMKNIYDDCPIDDPQAVRNILTLDAVFVTCILHTLWDVHGSEGHSVQPRFAEIAEVVQDRGLRKSSSGVMLDILAIFQNQIPLQLITRVVEIMYQSRPMEGSKEAQSSSSLYFPADPNSVTLEIEELPLNSVESKPSTAVRVLSGIAEVVCGLMRYVLPGPSDHYDRAPPIQTADYSHLLECVYWGALQHNTWEWPEEKDATHPIATATQLQKAGISIVRGSGSINDVRFKRGIFTATLIVPQLRITPWTETILRNLLEFESRVLKKGDLMCYLSFMDQLIDTEEDVLLLKERKLSVIELSLLSSDIDVANIFNSLLHSSNDVPISKQWATLRKDIHSFYNNDKRQLWVEFVQIYFGRPWFTASVVAAFALLVLTFLQTFYTVKAYNKSGSPATS</sequence>
<keyword evidence="4" id="KW-1185">Reference proteome</keyword>
<gene>
    <name evidence="3" type="ORF">AXG93_560s1020</name>
</gene>
<evidence type="ECO:0000313" key="3">
    <source>
        <dbReference type="EMBL" id="OAE21460.1"/>
    </source>
</evidence>
<evidence type="ECO:0000256" key="2">
    <source>
        <dbReference type="SAM" id="Phobius"/>
    </source>
</evidence>
<dbReference type="Pfam" id="PF03140">
    <property type="entry name" value="DUF247"/>
    <property type="match status" value="1"/>
</dbReference>
<keyword evidence="2" id="KW-0812">Transmembrane</keyword>
<accession>A0A176VKN4</accession>
<keyword evidence="2" id="KW-0472">Membrane</keyword>
<name>A0A176VKN4_MARPO</name>
<evidence type="ECO:0000256" key="1">
    <source>
        <dbReference type="SAM" id="MobiDB-lite"/>
    </source>
</evidence>
<proteinExistence type="predicted"/>
<dbReference type="PANTHER" id="PTHR31170">
    <property type="entry name" value="BNAC04G53230D PROTEIN"/>
    <property type="match status" value="1"/>
</dbReference>